<dbReference type="InterPro" id="IPR034085">
    <property type="entry name" value="TOG"/>
</dbReference>
<accession>A0A9D4NX29</accession>
<dbReference type="GO" id="GO:0000776">
    <property type="term" value="C:kinetochore"/>
    <property type="evidence" value="ECO:0007669"/>
    <property type="project" value="TreeGrafter"/>
</dbReference>
<feature type="compositionally biased region" description="Low complexity" evidence="1">
    <location>
        <begin position="1165"/>
        <end position="1181"/>
    </location>
</feature>
<dbReference type="InterPro" id="IPR024395">
    <property type="entry name" value="CLASP_N_dom"/>
</dbReference>
<dbReference type="GO" id="GO:0005815">
    <property type="term" value="C:microtubule organizing center"/>
    <property type="evidence" value="ECO:0007669"/>
    <property type="project" value="TreeGrafter"/>
</dbReference>
<comment type="caution">
    <text evidence="3">The sequence shown here is derived from an EMBL/GenBank/DDBJ whole genome shotgun (WGS) entry which is preliminary data.</text>
</comment>
<feature type="domain" description="TOG" evidence="2">
    <location>
        <begin position="1253"/>
        <end position="1482"/>
    </location>
</feature>
<organism evidence="3">
    <name type="scientific">Dermatophagoides farinae</name>
    <name type="common">American house dust mite</name>
    <dbReference type="NCBI Taxonomy" id="6954"/>
    <lineage>
        <taxon>Eukaryota</taxon>
        <taxon>Metazoa</taxon>
        <taxon>Ecdysozoa</taxon>
        <taxon>Arthropoda</taxon>
        <taxon>Chelicerata</taxon>
        <taxon>Arachnida</taxon>
        <taxon>Acari</taxon>
        <taxon>Acariformes</taxon>
        <taxon>Sarcoptiformes</taxon>
        <taxon>Astigmata</taxon>
        <taxon>Psoroptidia</taxon>
        <taxon>Analgoidea</taxon>
        <taxon>Pyroglyphidae</taxon>
        <taxon>Dermatophagoidinae</taxon>
        <taxon>Dermatophagoides</taxon>
    </lineage>
</organism>
<reference evidence="3" key="1">
    <citation type="submission" date="2020-06" db="EMBL/GenBank/DDBJ databases">
        <authorList>
            <person name="Ji K."/>
            <person name="Li J."/>
        </authorList>
    </citation>
    <scope>NUCLEOTIDE SEQUENCE</scope>
    <source>
        <strain evidence="3">JKM2019</strain>
        <tissue evidence="3">Whole body</tissue>
    </source>
</reference>
<feature type="region of interest" description="Disordered" evidence="1">
    <location>
        <begin position="621"/>
        <end position="679"/>
    </location>
</feature>
<feature type="domain" description="TOG" evidence="2">
    <location>
        <begin position="1"/>
        <end position="241"/>
    </location>
</feature>
<dbReference type="PANTHER" id="PTHR21567">
    <property type="entry name" value="CLASP"/>
    <property type="match status" value="1"/>
</dbReference>
<evidence type="ECO:0000259" key="2">
    <source>
        <dbReference type="SMART" id="SM01349"/>
    </source>
</evidence>
<dbReference type="GO" id="GO:0090307">
    <property type="term" value="P:mitotic spindle assembly"/>
    <property type="evidence" value="ECO:0007669"/>
    <property type="project" value="TreeGrafter"/>
</dbReference>
<dbReference type="PANTHER" id="PTHR21567:SF9">
    <property type="entry name" value="CLIP-ASSOCIATING PROTEIN"/>
    <property type="match status" value="1"/>
</dbReference>
<dbReference type="GO" id="GO:0005876">
    <property type="term" value="C:spindle microtubule"/>
    <property type="evidence" value="ECO:0007669"/>
    <property type="project" value="TreeGrafter"/>
</dbReference>
<evidence type="ECO:0000313" key="3">
    <source>
        <dbReference type="EMBL" id="KAH7640845.1"/>
    </source>
</evidence>
<sequence length="1497" mass="167995">MASSSTPPTTLDNYLPLLSSQDTKKKLQIGIDLLNYLNIEDNTIECEHIGAFIDSIIHWLNNSNFKVAQSGLEILAHLAIRMKEDLKPYLSSILGPTVDRLGDSKECVREQAKTLLIKLMSFVSTPQIILEKLMPAFTHKNYKVREEICLFFQECLLRYGVFGSTNGQLYVSKFISPLINLMSDPNSQVRDTSMTTLVSVYKHVGDRLRNEILRKYSNQMPAQKLHTLLGKFDDIANTGESISLINSNNNGNCGSKTSALVPKNRSNLTPSSLSSSSTTTHNTNNGNDNDEVDYKKVNSFKRATSAPPVKRNAILNKLPPSNSKSSGAADEEMFMNAFEDVSRIQIFSVKDLEQELNRIRDICSIPNMEWEKRIECLRKFRSLLVAGAADYEEFYLYLKPLEVPFQTSVKDLRSQVVREACISIAYLSQRIGNKCDRFAEALLPTLIDSIQNSAKIMSSSAVVAIRFVIQHTHTSRLIPIITYNISSKSKEIRKACCEFLDQLLHAWPPHCLEKHVGALSEAIKKGMSDADPEARALARKAFWGFADKFKAESDYLLSSLDSSKQRMLQGEQMSNWSSTNSLNKVTTYSRPLTNRTNSVSTNGSIESINRHFNNNLIAKRSAIPVHSSTPRNNSSSLNRTPVKATSAIDIDAQRRARAKANVYSNSHHHHTNNNNYHHQPIITTTTTSTTTTTTKAFLNSVNSLNHNAKKNDVTDGGSINSAIVATNMRTSVRRNRQVSKSQPGSRSASPSSRMNTFGSGGSGTGNIIQTNSRYQTPPSSTRTKRTNITSRDQSPASRTNNSSHSQRFERKLSSSSTASRTKSHLTSSDLDLAHNNRILRPNQHEQMIENAFLMHSTHKKKFFDEQSDESDASSICSDTSFANYGIRKAEDIGKIMENLSSAHWSDRKDGLLGLNNFLHYTDERLNSFQLKRITDIFTRMLVDPHTKAFSLFLNTLNELIHIYKNDLNSWLYILMTRLFLKAGSDTIIRVKISVLQYLSKLIFLMDSSDFTYDRPNNHEIQTALVKIVSWTADIKSSDLRKISQDTIVDLYNLKFERNDPISKSTSYYDAAMQIIQHKHKTRLSQSSASNMMQTPYIVKNISSGVHHHNHHHHNISGDKNFFDSSDHLNPADIYDSLKKTSDEIQKYSFSLDTDQMTSSTNSSTFVNNNGPVNSNHNGNNGENHRRIDALSNVSLDSVISPNSISIQDSSLAFKSFKLVDSSFNTSMVNSPNTTANGFCDSPLSTSITNGHQNFDSFVANFNTSSSDINNENYQQSLALMTQFVKDSSQEEITSKCKDIYQSLLTRLPNEKNSQSKTSMLICMGQILFKATKSAFDDSIELSLQTLMEIICKDEDKEVVKNAEATANYAIYNFDSRTSFKILQSYINHEESALSIISIKLLTKLVELNEKEIVMELLPELMPLLLQAYDNKESAVRKTAVFCMVAIYGSVGDQMQSYLTSLSRSKIKLLKLYIDRSFQTSSGNSNDNTINNNVGYHA</sequence>
<feature type="region of interest" description="Disordered" evidence="1">
    <location>
        <begin position="253"/>
        <end position="292"/>
    </location>
</feature>
<feature type="domain" description="TOG" evidence="2">
    <location>
        <begin position="351"/>
        <end position="582"/>
    </location>
</feature>
<evidence type="ECO:0000256" key="1">
    <source>
        <dbReference type="SAM" id="MobiDB-lite"/>
    </source>
</evidence>
<dbReference type="GO" id="GO:0005881">
    <property type="term" value="C:cytoplasmic microtubule"/>
    <property type="evidence" value="ECO:0007669"/>
    <property type="project" value="TreeGrafter"/>
</dbReference>
<protein>
    <submittedName>
        <fullName evidence="3">Clip-associating protein 1-like</fullName>
    </submittedName>
</protein>
<dbReference type="GO" id="GO:0045180">
    <property type="term" value="C:basal cortex"/>
    <property type="evidence" value="ECO:0007669"/>
    <property type="project" value="TreeGrafter"/>
</dbReference>
<dbReference type="Pfam" id="PF12348">
    <property type="entry name" value="CLASP_N"/>
    <property type="match status" value="2"/>
</dbReference>
<name>A0A9D4NX29_DERFA</name>
<dbReference type="InterPro" id="IPR011989">
    <property type="entry name" value="ARM-like"/>
</dbReference>
<feature type="compositionally biased region" description="Polar residues" evidence="1">
    <location>
        <begin position="769"/>
        <end position="805"/>
    </location>
</feature>
<dbReference type="GO" id="GO:0072686">
    <property type="term" value="C:mitotic spindle"/>
    <property type="evidence" value="ECO:0007669"/>
    <property type="project" value="TreeGrafter"/>
</dbReference>
<dbReference type="EMBL" id="SDOV01000005">
    <property type="protein sequence ID" value="KAH7640845.1"/>
    <property type="molecule type" value="Genomic_DNA"/>
</dbReference>
<dbReference type="GO" id="GO:0008017">
    <property type="term" value="F:microtubule binding"/>
    <property type="evidence" value="ECO:0007669"/>
    <property type="project" value="TreeGrafter"/>
</dbReference>
<proteinExistence type="predicted"/>
<dbReference type="Proteomes" id="UP000828236">
    <property type="component" value="Unassembled WGS sequence"/>
</dbReference>
<feature type="region of interest" description="Disordered" evidence="1">
    <location>
        <begin position="727"/>
        <end position="836"/>
    </location>
</feature>
<reference evidence="3" key="2">
    <citation type="journal article" date="2021" name="World Allergy Organ. J.">
        <title>Chromosome-level assembly of Dermatophagoides farinae genome and transcriptome reveals two novel allergens Der f 37 and Der f 39.</title>
        <authorList>
            <person name="Chen J."/>
            <person name="Cai Z."/>
            <person name="Fan D."/>
            <person name="Hu J."/>
            <person name="Hou Y."/>
            <person name="He Y."/>
            <person name="Zhang Z."/>
            <person name="Zhao Z."/>
            <person name="Gao P."/>
            <person name="Hu W."/>
            <person name="Sun J."/>
            <person name="Li J."/>
            <person name="Ji K."/>
        </authorList>
    </citation>
    <scope>NUCLEOTIDE SEQUENCE</scope>
    <source>
        <strain evidence="3">JKM2019</strain>
    </source>
</reference>
<feature type="compositionally biased region" description="Polar residues" evidence="1">
    <location>
        <begin position="626"/>
        <end position="639"/>
    </location>
</feature>
<feature type="region of interest" description="Disordered" evidence="1">
    <location>
        <begin position="1165"/>
        <end position="1184"/>
    </location>
</feature>
<dbReference type="Gene3D" id="1.25.10.10">
    <property type="entry name" value="Leucine-rich Repeat Variant"/>
    <property type="match status" value="5"/>
</dbReference>
<dbReference type="InterPro" id="IPR016024">
    <property type="entry name" value="ARM-type_fold"/>
</dbReference>
<feature type="compositionally biased region" description="Low complexity" evidence="1">
    <location>
        <begin position="739"/>
        <end position="757"/>
    </location>
</feature>
<dbReference type="SMART" id="SM01349">
    <property type="entry name" value="TOG"/>
    <property type="match status" value="3"/>
</dbReference>
<dbReference type="SUPFAM" id="SSF48371">
    <property type="entry name" value="ARM repeat"/>
    <property type="match status" value="1"/>
</dbReference>
<dbReference type="GO" id="GO:0040001">
    <property type="term" value="P:establishment of mitotic spindle localization"/>
    <property type="evidence" value="ECO:0007669"/>
    <property type="project" value="TreeGrafter"/>
</dbReference>
<gene>
    <name evidence="3" type="ORF">HUG17_8314</name>
</gene>
<feature type="compositionally biased region" description="Low complexity" evidence="1">
    <location>
        <begin position="253"/>
        <end position="287"/>
    </location>
</feature>